<feature type="transmembrane region" description="Helical" evidence="7">
    <location>
        <begin position="186"/>
        <end position="204"/>
    </location>
</feature>
<dbReference type="GO" id="GO:0005886">
    <property type="term" value="C:plasma membrane"/>
    <property type="evidence" value="ECO:0007669"/>
    <property type="project" value="UniProtKB-SubCell"/>
</dbReference>
<evidence type="ECO:0000256" key="6">
    <source>
        <dbReference type="ARBA" id="ARBA00023136"/>
    </source>
</evidence>
<dbReference type="GO" id="GO:0008961">
    <property type="term" value="F:phosphatidylglycerol-prolipoprotein diacylglyceryl transferase activity"/>
    <property type="evidence" value="ECO:0007669"/>
    <property type="project" value="UniProtKB-UniRule"/>
</dbReference>
<protein>
    <recommendedName>
        <fullName evidence="7">Phosphatidylglycerol--prolipoprotein diacylglyceryl transferase</fullName>
        <ecNumber evidence="7">2.5.1.145</ecNumber>
    </recommendedName>
</protein>
<dbReference type="InterPro" id="IPR001640">
    <property type="entry name" value="Lgt"/>
</dbReference>
<proteinExistence type="inferred from homology"/>
<comment type="similarity">
    <text evidence="1 7">Belongs to the Lgt family.</text>
</comment>
<dbReference type="EC" id="2.5.1.145" evidence="7"/>
<evidence type="ECO:0000256" key="3">
    <source>
        <dbReference type="ARBA" id="ARBA00022679"/>
    </source>
</evidence>
<dbReference type="GO" id="GO:0042158">
    <property type="term" value="P:lipoprotein biosynthetic process"/>
    <property type="evidence" value="ECO:0007669"/>
    <property type="project" value="UniProtKB-UniRule"/>
</dbReference>
<reference evidence="8" key="1">
    <citation type="submission" date="2020-10" db="EMBL/GenBank/DDBJ databases">
        <authorList>
            <person name="Kadnikov V."/>
            <person name="Beletsky A.V."/>
            <person name="Mardanov A.V."/>
            <person name="Karnachuk O.V."/>
            <person name="Ravin N.V."/>
        </authorList>
    </citation>
    <scope>NUCLEOTIDE SEQUENCE</scope>
    <source>
        <strain evidence="8">Bu02</strain>
    </source>
</reference>
<organism evidence="8">
    <name type="scientific">Candidatus Fermentithermobacillus carboniphilus</name>
    <dbReference type="NCBI Taxonomy" id="3085328"/>
    <lineage>
        <taxon>Bacteria</taxon>
        <taxon>Bacillati</taxon>
        <taxon>Bacillota</taxon>
        <taxon>Candidatus Fermentithermobacillia</taxon>
        <taxon>Candidatus Fermentithermobacillales</taxon>
        <taxon>Candidatus Fermentithermobacillaceae</taxon>
        <taxon>Candidatus Fermentithermobacillus</taxon>
    </lineage>
</organism>
<evidence type="ECO:0000256" key="2">
    <source>
        <dbReference type="ARBA" id="ARBA00022475"/>
    </source>
</evidence>
<dbReference type="NCBIfam" id="TIGR00544">
    <property type="entry name" value="lgt"/>
    <property type="match status" value="1"/>
</dbReference>
<reference evidence="8" key="2">
    <citation type="journal article" date="2023" name="Biology">
        <title>Prokaryotic Life Associated with Coal-Fire Gas Vents Revealed by Metagenomics.</title>
        <authorList>
            <person name="Kadnikov V.V."/>
            <person name="Mardanov A.V."/>
            <person name="Beletsky A.V."/>
            <person name="Karnachuk O.V."/>
            <person name="Ravin N.V."/>
        </authorList>
    </citation>
    <scope>NUCLEOTIDE SEQUENCE</scope>
    <source>
        <strain evidence="8">Bu02</strain>
    </source>
</reference>
<name>A0AAT9LBQ8_9FIRM</name>
<feature type="transmembrane region" description="Helical" evidence="7">
    <location>
        <begin position="41"/>
        <end position="63"/>
    </location>
</feature>
<feature type="transmembrane region" description="Helical" evidence="7">
    <location>
        <begin position="216"/>
        <end position="235"/>
    </location>
</feature>
<sequence length="246" mass="27658">MLFRVGEISFYSYGLMVGLGFAFGVLVASRRAEKKGVDPDSLFWFFMLLLAAGVAGGRLFSIVQDRWFYSDWKSILDLREGGLAMHGVLLGGVIGMAAYARTKEIPFGRVSDIVAPSIALGQSLGRIGCFLNGCCYGVETGGSWGFMTRYAPGLRHPYQLYESLLDFVLFLVLLKLDTKLKVEGELFLVYLFGYSFFRFFLEFVRENDRYFLGLSYGQWTSAGLALLAAIIFLYIEKKSRPNLYTE</sequence>
<evidence type="ECO:0000256" key="7">
    <source>
        <dbReference type="HAMAP-Rule" id="MF_01147"/>
    </source>
</evidence>
<keyword evidence="3 7" id="KW-0808">Transferase</keyword>
<comment type="pathway">
    <text evidence="7">Protein modification; lipoprotein biosynthesis (diacylglyceryl transfer).</text>
</comment>
<feature type="transmembrane region" description="Helical" evidence="7">
    <location>
        <begin position="12"/>
        <end position="29"/>
    </location>
</feature>
<feature type="binding site" evidence="7">
    <location>
        <position position="126"/>
    </location>
    <ligand>
        <name>a 1,2-diacyl-sn-glycero-3-phospho-(1'-sn-glycerol)</name>
        <dbReference type="ChEBI" id="CHEBI:64716"/>
    </ligand>
</feature>
<keyword evidence="4 7" id="KW-0812">Transmembrane</keyword>
<evidence type="ECO:0000256" key="5">
    <source>
        <dbReference type="ARBA" id="ARBA00022989"/>
    </source>
</evidence>
<keyword evidence="6 7" id="KW-0472">Membrane</keyword>
<dbReference type="EMBL" id="CP062796">
    <property type="protein sequence ID" value="QUL98102.1"/>
    <property type="molecule type" value="Genomic_DNA"/>
</dbReference>
<accession>A0AAT9LBQ8</accession>
<dbReference type="PANTHER" id="PTHR30589">
    <property type="entry name" value="PROLIPOPROTEIN DIACYLGLYCERYL TRANSFERASE"/>
    <property type="match status" value="1"/>
</dbReference>
<comment type="function">
    <text evidence="7">Catalyzes the transfer of the diacylglyceryl group from phosphatidylglycerol to the sulfhydryl group of the N-terminal cysteine of a prolipoprotein, the first step in the formation of mature lipoproteins.</text>
</comment>
<evidence type="ECO:0000256" key="1">
    <source>
        <dbReference type="ARBA" id="ARBA00007150"/>
    </source>
</evidence>
<dbReference type="HAMAP" id="MF_01147">
    <property type="entry name" value="Lgt"/>
    <property type="match status" value="1"/>
</dbReference>
<dbReference type="AlphaFoldDB" id="A0AAT9LBQ8"/>
<gene>
    <name evidence="7 8" type="primary">lgt</name>
    <name evidence="8" type="ORF">IMF26_08590</name>
</gene>
<dbReference type="KEGG" id="fcz:IMF26_08590"/>
<evidence type="ECO:0000256" key="4">
    <source>
        <dbReference type="ARBA" id="ARBA00022692"/>
    </source>
</evidence>
<comment type="subcellular location">
    <subcellularLocation>
        <location evidence="7">Cell membrane</location>
        <topology evidence="7">Multi-pass membrane protein</topology>
    </subcellularLocation>
</comment>
<keyword evidence="5 7" id="KW-1133">Transmembrane helix</keyword>
<comment type="catalytic activity">
    <reaction evidence="7">
        <text>L-cysteinyl-[prolipoprotein] + a 1,2-diacyl-sn-glycero-3-phospho-(1'-sn-glycerol) = an S-1,2-diacyl-sn-glyceryl-L-cysteinyl-[prolipoprotein] + sn-glycerol 1-phosphate + H(+)</text>
        <dbReference type="Rhea" id="RHEA:56712"/>
        <dbReference type="Rhea" id="RHEA-COMP:14679"/>
        <dbReference type="Rhea" id="RHEA-COMP:14680"/>
        <dbReference type="ChEBI" id="CHEBI:15378"/>
        <dbReference type="ChEBI" id="CHEBI:29950"/>
        <dbReference type="ChEBI" id="CHEBI:57685"/>
        <dbReference type="ChEBI" id="CHEBI:64716"/>
        <dbReference type="ChEBI" id="CHEBI:140658"/>
        <dbReference type="EC" id="2.5.1.145"/>
    </reaction>
</comment>
<feature type="transmembrane region" description="Helical" evidence="7">
    <location>
        <begin position="83"/>
        <end position="101"/>
    </location>
</feature>
<dbReference type="Pfam" id="PF01790">
    <property type="entry name" value="LGT"/>
    <property type="match status" value="1"/>
</dbReference>
<keyword evidence="2 7" id="KW-1003">Cell membrane</keyword>
<dbReference type="PANTHER" id="PTHR30589:SF0">
    <property type="entry name" value="PHOSPHATIDYLGLYCEROL--PROLIPOPROTEIN DIACYLGLYCERYL TRANSFERASE"/>
    <property type="match status" value="1"/>
</dbReference>
<evidence type="ECO:0000313" key="8">
    <source>
        <dbReference type="EMBL" id="QUL98102.1"/>
    </source>
</evidence>